<keyword evidence="4" id="KW-1185">Reference proteome</keyword>
<dbReference type="AlphaFoldDB" id="A0A1M4XS24"/>
<dbReference type="RefSeq" id="WP_073060364.1">
    <property type="nucleotide sequence ID" value="NZ_FQUS01000004.1"/>
</dbReference>
<feature type="region of interest" description="Disordered" evidence="1">
    <location>
        <begin position="22"/>
        <end position="43"/>
    </location>
</feature>
<evidence type="ECO:0008006" key="5">
    <source>
        <dbReference type="Google" id="ProtNLM"/>
    </source>
</evidence>
<name>A0A1M4XS24_9BACT</name>
<evidence type="ECO:0000256" key="1">
    <source>
        <dbReference type="SAM" id="MobiDB-lite"/>
    </source>
</evidence>
<evidence type="ECO:0000256" key="2">
    <source>
        <dbReference type="SAM" id="SignalP"/>
    </source>
</evidence>
<organism evidence="3 4">
    <name type="scientific">Fodinibius roseus</name>
    <dbReference type="NCBI Taxonomy" id="1194090"/>
    <lineage>
        <taxon>Bacteria</taxon>
        <taxon>Pseudomonadati</taxon>
        <taxon>Balneolota</taxon>
        <taxon>Balneolia</taxon>
        <taxon>Balneolales</taxon>
        <taxon>Balneolaceae</taxon>
        <taxon>Fodinibius</taxon>
    </lineage>
</organism>
<sequence>MKKISYAVLMAILFVGFTGCGDDSSSTGPDVKENPPEMPNIENAQPDVSFFQENNPQKSATDELNETNNFNQARMTVLWNTMFFSFGQSYGTLFSQANQEEADFNNGVWEWSYTYNFEGMSASYRTTAEEVGNSVKWATYWSYDDGQGNSVDNYKIFEGTVSNDESTGDWTFNAMDSDLQEEVPFITSTWNFTSETEKEINLTMYGDAIDDESADETATIDFVQEGTDFSMDLNFADGENHLVTWNTDTNIGSITTNGETVCWNENFQDVSCE</sequence>
<dbReference type="OrthoDB" id="1524618at2"/>
<accession>A0A1M4XS24</accession>
<feature type="signal peptide" evidence="2">
    <location>
        <begin position="1"/>
        <end position="21"/>
    </location>
</feature>
<protein>
    <recommendedName>
        <fullName evidence="5">Lipoprotein</fullName>
    </recommendedName>
</protein>
<evidence type="ECO:0000313" key="3">
    <source>
        <dbReference type="EMBL" id="SHE96083.1"/>
    </source>
</evidence>
<gene>
    <name evidence="3" type="ORF">SAMN05443144_104196</name>
</gene>
<evidence type="ECO:0000313" key="4">
    <source>
        <dbReference type="Proteomes" id="UP000184041"/>
    </source>
</evidence>
<keyword evidence="2" id="KW-0732">Signal</keyword>
<dbReference type="PROSITE" id="PS51257">
    <property type="entry name" value="PROKAR_LIPOPROTEIN"/>
    <property type="match status" value="1"/>
</dbReference>
<dbReference type="Proteomes" id="UP000184041">
    <property type="component" value="Unassembled WGS sequence"/>
</dbReference>
<dbReference type="EMBL" id="FQUS01000004">
    <property type="protein sequence ID" value="SHE96083.1"/>
    <property type="molecule type" value="Genomic_DNA"/>
</dbReference>
<reference evidence="3 4" key="1">
    <citation type="submission" date="2016-11" db="EMBL/GenBank/DDBJ databases">
        <authorList>
            <person name="Jaros S."/>
            <person name="Januszkiewicz K."/>
            <person name="Wedrychowicz H."/>
        </authorList>
    </citation>
    <scope>NUCLEOTIDE SEQUENCE [LARGE SCALE GENOMIC DNA]</scope>
    <source>
        <strain evidence="3 4">DSM 21986</strain>
    </source>
</reference>
<feature type="chain" id="PRO_5009908328" description="Lipoprotein" evidence="2">
    <location>
        <begin position="22"/>
        <end position="273"/>
    </location>
</feature>
<proteinExistence type="predicted"/>